<dbReference type="InterPro" id="IPR005151">
    <property type="entry name" value="Tail-specific_protease"/>
</dbReference>
<dbReference type="Proteomes" id="UP000251670">
    <property type="component" value="Unassembled WGS sequence"/>
</dbReference>
<evidence type="ECO:0000313" key="6">
    <source>
        <dbReference type="Proteomes" id="UP000251670"/>
    </source>
</evidence>
<feature type="chain" id="PRO_5016723997" evidence="1">
    <location>
        <begin position="21"/>
        <end position="472"/>
    </location>
</feature>
<keyword evidence="1" id="KW-0732">Signal</keyword>
<keyword evidence="5" id="KW-1185">Reference proteome</keyword>
<dbReference type="Gene3D" id="3.90.226.10">
    <property type="entry name" value="2-enoyl-CoA Hydratase, Chain A, domain 1"/>
    <property type="match status" value="1"/>
</dbReference>
<evidence type="ECO:0000313" key="3">
    <source>
        <dbReference type="EMBL" id="SDJ43820.1"/>
    </source>
</evidence>
<dbReference type="Pfam" id="PF03572">
    <property type="entry name" value="Peptidase_S41"/>
    <property type="match status" value="1"/>
</dbReference>
<dbReference type="PANTHER" id="PTHR32060">
    <property type="entry name" value="TAIL-SPECIFIC PROTEASE"/>
    <property type="match status" value="1"/>
</dbReference>
<dbReference type="STRING" id="445960.SAMN05421542_3559"/>
<dbReference type="RefSeq" id="WP_228425374.1">
    <property type="nucleotide sequence ID" value="NZ_FNEG01000005.1"/>
</dbReference>
<evidence type="ECO:0000313" key="5">
    <source>
        <dbReference type="Proteomes" id="UP000199426"/>
    </source>
</evidence>
<dbReference type="Proteomes" id="UP000199426">
    <property type="component" value="Unassembled WGS sequence"/>
</dbReference>
<proteinExistence type="predicted"/>
<reference evidence="3 5" key="1">
    <citation type="submission" date="2016-10" db="EMBL/GenBank/DDBJ databases">
        <authorList>
            <person name="Varghese N."/>
            <person name="Submissions S."/>
        </authorList>
    </citation>
    <scope>NUCLEOTIDE SEQUENCE [LARGE SCALE GENOMIC DNA]</scope>
    <source>
        <strain evidence="3 5">DSM 19299</strain>
    </source>
</reference>
<name>A0A2X2WZH3_CHRJE</name>
<dbReference type="PANTHER" id="PTHR32060:SF22">
    <property type="entry name" value="CARBOXYL-TERMINAL-PROCESSING PEPTIDASE 3, CHLOROPLASTIC"/>
    <property type="match status" value="1"/>
</dbReference>
<dbReference type="AlphaFoldDB" id="A0A2X2WZH3"/>
<dbReference type="EMBL" id="FNEG01000005">
    <property type="protein sequence ID" value="SDJ43820.1"/>
    <property type="molecule type" value="Genomic_DNA"/>
</dbReference>
<dbReference type="GO" id="GO:0004175">
    <property type="term" value="F:endopeptidase activity"/>
    <property type="evidence" value="ECO:0007669"/>
    <property type="project" value="TreeGrafter"/>
</dbReference>
<protein>
    <submittedName>
        <fullName evidence="4">C-terminal processing peptidase</fullName>
    </submittedName>
    <submittedName>
        <fullName evidence="3">Peptidase family S41</fullName>
    </submittedName>
</protein>
<dbReference type="InterPro" id="IPR029045">
    <property type="entry name" value="ClpP/crotonase-like_dom_sf"/>
</dbReference>
<feature type="signal peptide" evidence="1">
    <location>
        <begin position="1"/>
        <end position="20"/>
    </location>
</feature>
<evidence type="ECO:0000256" key="1">
    <source>
        <dbReference type="SAM" id="SignalP"/>
    </source>
</evidence>
<evidence type="ECO:0000259" key="2">
    <source>
        <dbReference type="Pfam" id="PF03572"/>
    </source>
</evidence>
<dbReference type="SUPFAM" id="SSF52096">
    <property type="entry name" value="ClpP/crotonase"/>
    <property type="match status" value="1"/>
</dbReference>
<reference evidence="4 6" key="2">
    <citation type="submission" date="2018-06" db="EMBL/GenBank/DDBJ databases">
        <authorList>
            <consortium name="Pathogen Informatics"/>
            <person name="Doyle S."/>
        </authorList>
    </citation>
    <scope>NUCLEOTIDE SEQUENCE [LARGE SCALE GENOMIC DNA]</scope>
    <source>
        <strain evidence="4 6">NCTC13492</strain>
    </source>
</reference>
<accession>A0A2X2WZH3</accession>
<evidence type="ECO:0000313" key="4">
    <source>
        <dbReference type="EMBL" id="SQB46058.1"/>
    </source>
</evidence>
<feature type="domain" description="Tail specific protease" evidence="2">
    <location>
        <begin position="240"/>
        <end position="454"/>
    </location>
</feature>
<sequence>MKIKFFLGLIVLFLGNLWNAQQSCGCKDALQKIIVKIESEYPGFETKTKDKFLYENLKEKALKSSDEKINDEECLAILKNYTGFFKDRHIWVLPNAVEQPKPSAAIKTKSLKINPEKFKKEVQKKENSFEGIWKDNAYEVGIKKISEKEYVGFIINADPAYWKPGEIKFRLFADGSYEYYTQAHSLQKGTYRIYKNSFLYFNDQRMAFTRQVPQSLMSTGEIETIIGELNGIFVKKISAKTAMIKLQNFSYPYVNIIENLIERNKELLESVEYWIIDVRGNGGGTDNAYKNILPYLITNPVRNVGAEYLASPTLIHTSENYLKGIMKDSVKNREEISGLKTRIDLLKNNPGKYINYNQDKINIDRISPAAKSPLQVVVLADNKTASAAENFLLKVRQSKKVKIMGIPSSGVLDYANAMFFEYGCSNYKLLMPTYRSYRLPDYPIDNIGVQPDIYLDSSIEDWVKFAQEYLEN</sequence>
<organism evidence="4 6">
    <name type="scientific">Chryseobacterium jejuense</name>
    <dbReference type="NCBI Taxonomy" id="445960"/>
    <lineage>
        <taxon>Bacteria</taxon>
        <taxon>Pseudomonadati</taxon>
        <taxon>Bacteroidota</taxon>
        <taxon>Flavobacteriia</taxon>
        <taxon>Flavobacteriales</taxon>
        <taxon>Weeksellaceae</taxon>
        <taxon>Chryseobacterium group</taxon>
        <taxon>Chryseobacterium</taxon>
    </lineage>
</organism>
<dbReference type="EMBL" id="UAWB01000012">
    <property type="protein sequence ID" value="SQB46058.1"/>
    <property type="molecule type" value="Genomic_DNA"/>
</dbReference>
<gene>
    <name evidence="4" type="ORF">NCTC13492_03121</name>
    <name evidence="3" type="ORF">SAMN05421542_3559</name>
</gene>
<dbReference type="GO" id="GO:0006508">
    <property type="term" value="P:proteolysis"/>
    <property type="evidence" value="ECO:0007669"/>
    <property type="project" value="InterPro"/>
</dbReference>
<dbReference type="GO" id="GO:0008236">
    <property type="term" value="F:serine-type peptidase activity"/>
    <property type="evidence" value="ECO:0007669"/>
    <property type="project" value="InterPro"/>
</dbReference>